<feature type="region of interest" description="Disordered" evidence="1">
    <location>
        <begin position="508"/>
        <end position="551"/>
    </location>
</feature>
<feature type="compositionally biased region" description="Basic residues" evidence="1">
    <location>
        <begin position="257"/>
        <end position="272"/>
    </location>
</feature>
<feature type="compositionally biased region" description="Basic and acidic residues" evidence="1">
    <location>
        <begin position="247"/>
        <end position="256"/>
    </location>
</feature>
<keyword evidence="2" id="KW-0812">Transmembrane</keyword>
<evidence type="ECO:0000256" key="2">
    <source>
        <dbReference type="SAM" id="Phobius"/>
    </source>
</evidence>
<keyword evidence="4" id="KW-1185">Reference proteome</keyword>
<sequence length="650" mass="71012">METPFTMIERGPRLSGSPANSPRIVSGRASPAKSEEGQMEPGMESTYDQHDPGMRTVDFFDATSDTASDPARSAGFSHTAEHGGSQEGRLSTASGPEASYLETASPNAISRYRAASLKRSSKESRLHPFLRFATGYNPHHERHSAFENTESSDAGSGNELTTAQSRELFLQHPARQSVHQGSSARTSAAINEKPIESTRNSQNDRILGVHAITMSALLRDDPLGRDIMSPLTEDRRTSQLFASLTDRLEGKPDALKTHSRKRSSSAPARKRVSLIPPPISINSPKRTLPEDLVRTPYPFLKHKDSALLRQDSVLKSSPTQSYDSTHPPNHTNVEPFPTITEHILTLSLHHSNPSYGPPRTTQVAIPATAPQDFRSVRSSTLNIREKHFDGPNFDDSELFCRLRNAYAHLAGRWRFMSARRLKRVIVGSEHAGSNPDSPASPSLATNTGFDSSADGLSEVAFLELLRSPAKGRARYVWVDWARRLALGPSDRAVSASYAPFEPHRRPPVPPGVSVYGDGEVDEERRGGGGSGRDMYQEGGREREGHMGDRQRVENRQRLHGSATLEFVQGWAGGRIVMAILVVLGLAIGATLMWILLGLPKKNLGMLPGYGYEGYRGAGGRVEGGCVMGILVLVVGWTGVAGWIWVSWAVL</sequence>
<accession>A0A6A6HFM9</accession>
<feature type="region of interest" description="Disordered" evidence="1">
    <location>
        <begin position="247"/>
        <end position="286"/>
    </location>
</feature>
<feature type="compositionally biased region" description="Basic and acidic residues" evidence="1">
    <location>
        <begin position="534"/>
        <end position="551"/>
    </location>
</feature>
<feature type="transmembrane region" description="Helical" evidence="2">
    <location>
        <begin position="575"/>
        <end position="596"/>
    </location>
</feature>
<protein>
    <submittedName>
        <fullName evidence="3">Uncharacterized protein</fullName>
    </submittedName>
</protein>
<gene>
    <name evidence="3" type="ORF">EV356DRAFT_80166</name>
</gene>
<dbReference type="EMBL" id="ML991786">
    <property type="protein sequence ID" value="KAF2236323.1"/>
    <property type="molecule type" value="Genomic_DNA"/>
</dbReference>
<proteinExistence type="predicted"/>
<feature type="region of interest" description="Disordered" evidence="1">
    <location>
        <begin position="140"/>
        <end position="160"/>
    </location>
</feature>
<evidence type="ECO:0000256" key="1">
    <source>
        <dbReference type="SAM" id="MobiDB-lite"/>
    </source>
</evidence>
<evidence type="ECO:0000313" key="4">
    <source>
        <dbReference type="Proteomes" id="UP000800092"/>
    </source>
</evidence>
<feature type="region of interest" description="Disordered" evidence="1">
    <location>
        <begin position="1"/>
        <end position="95"/>
    </location>
</feature>
<keyword evidence="2" id="KW-0472">Membrane</keyword>
<keyword evidence="2" id="KW-1133">Transmembrane helix</keyword>
<dbReference type="AlphaFoldDB" id="A0A6A6HFM9"/>
<organism evidence="3 4">
    <name type="scientific">Viridothelium virens</name>
    <name type="common">Speckled blister lichen</name>
    <name type="synonym">Trypethelium virens</name>
    <dbReference type="NCBI Taxonomy" id="1048519"/>
    <lineage>
        <taxon>Eukaryota</taxon>
        <taxon>Fungi</taxon>
        <taxon>Dikarya</taxon>
        <taxon>Ascomycota</taxon>
        <taxon>Pezizomycotina</taxon>
        <taxon>Dothideomycetes</taxon>
        <taxon>Dothideomycetes incertae sedis</taxon>
        <taxon>Trypetheliales</taxon>
        <taxon>Trypetheliaceae</taxon>
        <taxon>Viridothelium</taxon>
    </lineage>
</organism>
<evidence type="ECO:0000313" key="3">
    <source>
        <dbReference type="EMBL" id="KAF2236323.1"/>
    </source>
</evidence>
<feature type="region of interest" description="Disordered" evidence="1">
    <location>
        <begin position="174"/>
        <end position="202"/>
    </location>
</feature>
<name>A0A6A6HFM9_VIRVR</name>
<reference evidence="3" key="1">
    <citation type="journal article" date="2020" name="Stud. Mycol.">
        <title>101 Dothideomycetes genomes: a test case for predicting lifestyles and emergence of pathogens.</title>
        <authorList>
            <person name="Haridas S."/>
            <person name="Albert R."/>
            <person name="Binder M."/>
            <person name="Bloem J."/>
            <person name="Labutti K."/>
            <person name="Salamov A."/>
            <person name="Andreopoulos B."/>
            <person name="Baker S."/>
            <person name="Barry K."/>
            <person name="Bills G."/>
            <person name="Bluhm B."/>
            <person name="Cannon C."/>
            <person name="Castanera R."/>
            <person name="Culley D."/>
            <person name="Daum C."/>
            <person name="Ezra D."/>
            <person name="Gonzalez J."/>
            <person name="Henrissat B."/>
            <person name="Kuo A."/>
            <person name="Liang C."/>
            <person name="Lipzen A."/>
            <person name="Lutzoni F."/>
            <person name="Magnuson J."/>
            <person name="Mondo S."/>
            <person name="Nolan M."/>
            <person name="Ohm R."/>
            <person name="Pangilinan J."/>
            <person name="Park H.-J."/>
            <person name="Ramirez L."/>
            <person name="Alfaro M."/>
            <person name="Sun H."/>
            <person name="Tritt A."/>
            <person name="Yoshinaga Y."/>
            <person name="Zwiers L.-H."/>
            <person name="Turgeon B."/>
            <person name="Goodwin S."/>
            <person name="Spatafora J."/>
            <person name="Crous P."/>
            <person name="Grigoriev I."/>
        </authorList>
    </citation>
    <scope>NUCLEOTIDE SEQUENCE</scope>
    <source>
        <strain evidence="3">Tuck. ex Michener</strain>
    </source>
</reference>
<feature type="transmembrane region" description="Helical" evidence="2">
    <location>
        <begin position="625"/>
        <end position="645"/>
    </location>
</feature>
<dbReference type="Proteomes" id="UP000800092">
    <property type="component" value="Unassembled WGS sequence"/>
</dbReference>
<feature type="compositionally biased region" description="Polar residues" evidence="1">
    <location>
        <begin position="146"/>
        <end position="160"/>
    </location>
</feature>
<dbReference type="OrthoDB" id="6021743at2759"/>
<feature type="compositionally biased region" description="Polar residues" evidence="1">
    <location>
        <begin position="177"/>
        <end position="189"/>
    </location>
</feature>